<protein>
    <submittedName>
        <fullName evidence="1">Uncharacterized protein</fullName>
    </submittedName>
</protein>
<dbReference type="Proteomes" id="UP000615026">
    <property type="component" value="Unassembled WGS sequence"/>
</dbReference>
<dbReference type="AlphaFoldDB" id="A0A928ZQS8"/>
<comment type="caution">
    <text evidence="1">The sequence shown here is derived from an EMBL/GenBank/DDBJ whole genome shotgun (WGS) entry which is preliminary data.</text>
</comment>
<sequence>MHLLAKKSLISETAIPVILQWWQQRKRLATSGNVLSNPVVKNVDSTYLDKYQRLIDIYTVVKSGGAAAQIQAANDHWKRERDAITRRLDQISNKPEATDEYLRLLHEAKELESSTHWRIEQLKEIHPEEENAVLGYLPEIEQVLIR</sequence>
<organism evidence="1 2">
    <name type="scientific">Leptolyngbya cf. ectocarpi LEGE 11479</name>
    <dbReference type="NCBI Taxonomy" id="1828722"/>
    <lineage>
        <taxon>Bacteria</taxon>
        <taxon>Bacillati</taxon>
        <taxon>Cyanobacteriota</taxon>
        <taxon>Cyanophyceae</taxon>
        <taxon>Leptolyngbyales</taxon>
        <taxon>Leptolyngbyaceae</taxon>
        <taxon>Leptolyngbya group</taxon>
        <taxon>Leptolyngbya</taxon>
    </lineage>
</organism>
<gene>
    <name evidence="1" type="ORF">IQ260_07860</name>
</gene>
<dbReference type="RefSeq" id="WP_193992403.1">
    <property type="nucleotide sequence ID" value="NZ_JADEXP010000048.1"/>
</dbReference>
<name>A0A928ZQS8_LEPEC</name>
<accession>A0A928ZQS8</accession>
<reference evidence="1" key="1">
    <citation type="submission" date="2020-10" db="EMBL/GenBank/DDBJ databases">
        <authorList>
            <person name="Castelo-Branco R."/>
            <person name="Eusebio N."/>
            <person name="Adriana R."/>
            <person name="Vieira A."/>
            <person name="Brugerolle De Fraissinette N."/>
            <person name="Rezende De Castro R."/>
            <person name="Schneider M.P."/>
            <person name="Vasconcelos V."/>
            <person name="Leao P.N."/>
        </authorList>
    </citation>
    <scope>NUCLEOTIDE SEQUENCE</scope>
    <source>
        <strain evidence="1">LEGE 11479</strain>
    </source>
</reference>
<evidence type="ECO:0000313" key="2">
    <source>
        <dbReference type="Proteomes" id="UP000615026"/>
    </source>
</evidence>
<proteinExistence type="predicted"/>
<evidence type="ECO:0000313" key="1">
    <source>
        <dbReference type="EMBL" id="MBE9066565.1"/>
    </source>
</evidence>
<keyword evidence="2" id="KW-1185">Reference proteome</keyword>
<dbReference type="EMBL" id="JADEXP010000048">
    <property type="protein sequence ID" value="MBE9066565.1"/>
    <property type="molecule type" value="Genomic_DNA"/>
</dbReference>